<keyword evidence="6 12" id="KW-0489">Methyltransferase</keyword>
<dbReference type="Pfam" id="PF01135">
    <property type="entry name" value="PCMT"/>
    <property type="match status" value="1"/>
</dbReference>
<comment type="similarity">
    <text evidence="2">Belongs to the methyltransferase superfamily. L-isoaspartyl/D-aspartyl protein methyltransferase family.</text>
</comment>
<dbReference type="AlphaFoldDB" id="E3IVY8"/>
<dbReference type="eggNOG" id="COG2518">
    <property type="taxonomic scope" value="Bacteria"/>
</dbReference>
<evidence type="ECO:0000256" key="10">
    <source>
        <dbReference type="ARBA" id="ARBA00031323"/>
    </source>
</evidence>
<name>E3IVY8_PSEI1</name>
<dbReference type="InterPro" id="IPR000682">
    <property type="entry name" value="PCMT"/>
</dbReference>
<dbReference type="InterPro" id="IPR029063">
    <property type="entry name" value="SAM-dependent_MTases_sf"/>
</dbReference>
<dbReference type="PANTHER" id="PTHR11579">
    <property type="entry name" value="PROTEIN-L-ISOASPARTATE O-METHYLTRANSFERASE"/>
    <property type="match status" value="1"/>
</dbReference>
<dbReference type="RefSeq" id="WP_013428027.1">
    <property type="nucleotide sequence ID" value="NC_014666.1"/>
</dbReference>
<dbReference type="GO" id="GO:0032259">
    <property type="term" value="P:methylation"/>
    <property type="evidence" value="ECO:0007669"/>
    <property type="project" value="UniProtKB-KW"/>
</dbReference>
<keyword evidence="8" id="KW-0949">S-adenosyl-L-methionine</keyword>
<comment type="subcellular location">
    <subcellularLocation>
        <location evidence="1">Cytoplasm</location>
    </subcellularLocation>
</comment>
<dbReference type="InterPro" id="IPR027573">
    <property type="entry name" value="Methyltran_FxLD"/>
</dbReference>
<protein>
    <recommendedName>
        <fullName evidence="4">Protein-L-isoaspartate O-methyltransferase</fullName>
        <ecNumber evidence="3">2.1.1.77</ecNumber>
    </recommendedName>
    <alternativeName>
        <fullName evidence="11">L-isoaspartyl protein carboxyl methyltransferase</fullName>
    </alternativeName>
    <alternativeName>
        <fullName evidence="9">Protein L-isoaspartyl methyltransferase</fullName>
    </alternativeName>
    <alternativeName>
        <fullName evidence="10">Protein-beta-aspartate methyltransferase</fullName>
    </alternativeName>
</protein>
<dbReference type="EMBL" id="CP002299">
    <property type="protein sequence ID" value="ADP84916.1"/>
    <property type="molecule type" value="Genomic_DNA"/>
</dbReference>
<keyword evidence="5" id="KW-0963">Cytoplasm</keyword>
<evidence type="ECO:0000256" key="6">
    <source>
        <dbReference type="ARBA" id="ARBA00022603"/>
    </source>
</evidence>
<evidence type="ECO:0000256" key="7">
    <source>
        <dbReference type="ARBA" id="ARBA00022679"/>
    </source>
</evidence>
<dbReference type="GO" id="GO:0004719">
    <property type="term" value="F:protein-L-isoaspartate (D-aspartate) O-methyltransferase activity"/>
    <property type="evidence" value="ECO:0007669"/>
    <property type="project" value="UniProtKB-EC"/>
</dbReference>
<dbReference type="CDD" id="cd02440">
    <property type="entry name" value="AdoMet_MTases"/>
    <property type="match status" value="1"/>
</dbReference>
<keyword evidence="13" id="KW-1185">Reference proteome</keyword>
<evidence type="ECO:0000313" key="13">
    <source>
        <dbReference type="Proteomes" id="UP000002484"/>
    </source>
</evidence>
<keyword evidence="7 12" id="KW-0808">Transferase</keyword>
<sequence length="423" mass="44579">MTDAGATDEQAARLRNKVVDDLVADGTIASPAVEAAMRRVPRELFAPGAELSAVYHPWNGLVTKRDVGGRSLSSLSAPQAQAHMLEQARIEPGMNVLEVGSGGMNAAYLAELVGPSGRVVTVDIDEFVTGRAARFLAQAGYPDVHVVLADAEAGVAEFAPFDRVLVTVGAWDIPPAWRDQLVEGGRLVVPLQVMGLMRTVAFEKASDLLVSDSAKQFGFVPMQGAGAHHSFELPLAGGAVTLIFDEGAPADPAALACVLDSEPLVVDSGAGLRMGEPWATMQMWLATALPGFCRLSVDGERNEAATRPLPSRAIGFAVVQAGSAAYVVTRRLDGGDFTLDVYAHGPNAAGLAVTVAEQVRIWDRDHRGGPGPRYLVVSAATPDAELPAGDRVIDKIHSRIVLSWPRPADSLTGQDTAHQPLPL</sequence>
<organism evidence="12 13">
    <name type="scientific">Pseudofrankia inefficax (strain DSM 45817 / CECT 9037 / DDB 130130 / EuI1c)</name>
    <name type="common">Frankia inefficax</name>
    <dbReference type="NCBI Taxonomy" id="298654"/>
    <lineage>
        <taxon>Bacteria</taxon>
        <taxon>Bacillati</taxon>
        <taxon>Actinomycetota</taxon>
        <taxon>Actinomycetes</taxon>
        <taxon>Frankiales</taxon>
        <taxon>Frankiaceae</taxon>
        <taxon>Pseudofrankia</taxon>
    </lineage>
</organism>
<dbReference type="GO" id="GO:0005737">
    <property type="term" value="C:cytoplasm"/>
    <property type="evidence" value="ECO:0007669"/>
    <property type="project" value="UniProtKB-SubCell"/>
</dbReference>
<dbReference type="EC" id="2.1.1.77" evidence="3"/>
<dbReference type="KEGG" id="fri:FraEuI1c_6948"/>
<evidence type="ECO:0000256" key="2">
    <source>
        <dbReference type="ARBA" id="ARBA00005369"/>
    </source>
</evidence>
<dbReference type="NCBIfam" id="TIGR04364">
    <property type="entry name" value="methyltran_FxLD"/>
    <property type="match status" value="1"/>
</dbReference>
<dbReference type="OrthoDB" id="4035289at2"/>
<dbReference type="PANTHER" id="PTHR11579:SF0">
    <property type="entry name" value="PROTEIN-L-ISOASPARTATE(D-ASPARTATE) O-METHYLTRANSFERASE"/>
    <property type="match status" value="1"/>
</dbReference>
<evidence type="ECO:0000256" key="11">
    <source>
        <dbReference type="ARBA" id="ARBA00031350"/>
    </source>
</evidence>
<dbReference type="Gene3D" id="3.40.50.150">
    <property type="entry name" value="Vaccinia Virus protein VP39"/>
    <property type="match status" value="1"/>
</dbReference>
<evidence type="ECO:0000256" key="8">
    <source>
        <dbReference type="ARBA" id="ARBA00022691"/>
    </source>
</evidence>
<dbReference type="InParanoid" id="E3IVY8"/>
<dbReference type="HOGENOM" id="CLU_037629_2_0_11"/>
<reference evidence="12 13" key="1">
    <citation type="submission" date="2010-10" db="EMBL/GenBank/DDBJ databases">
        <title>Complete sequence of Frankia sp. EuI1c.</title>
        <authorList>
            <consortium name="US DOE Joint Genome Institute"/>
            <person name="Lucas S."/>
            <person name="Copeland A."/>
            <person name="Lapidus A."/>
            <person name="Cheng J.-F."/>
            <person name="Bruce D."/>
            <person name="Goodwin L."/>
            <person name="Pitluck S."/>
            <person name="Chertkov O."/>
            <person name="Detter J.C."/>
            <person name="Han C."/>
            <person name="Tapia R."/>
            <person name="Land M."/>
            <person name="Hauser L."/>
            <person name="Jeffries C."/>
            <person name="Kyrpides N."/>
            <person name="Ivanova N."/>
            <person name="Mikhailova N."/>
            <person name="Beauchemin N."/>
            <person name="Sen A."/>
            <person name="Sur S.A."/>
            <person name="Gtari M."/>
            <person name="Wall L."/>
            <person name="Tisa L."/>
            <person name="Woyke T."/>
        </authorList>
    </citation>
    <scope>NUCLEOTIDE SEQUENCE [LARGE SCALE GENOMIC DNA]</scope>
    <source>
        <strain evidence="13">DSM 45817 / CECT 9037 / EuI1c</strain>
    </source>
</reference>
<evidence type="ECO:0000256" key="3">
    <source>
        <dbReference type="ARBA" id="ARBA00011890"/>
    </source>
</evidence>
<evidence type="ECO:0000256" key="1">
    <source>
        <dbReference type="ARBA" id="ARBA00004496"/>
    </source>
</evidence>
<evidence type="ECO:0000313" key="12">
    <source>
        <dbReference type="EMBL" id="ADP84916.1"/>
    </source>
</evidence>
<proteinExistence type="inferred from homology"/>
<accession>E3IVY8</accession>
<evidence type="ECO:0000256" key="9">
    <source>
        <dbReference type="ARBA" id="ARBA00030757"/>
    </source>
</evidence>
<gene>
    <name evidence="12" type="ordered locus">FraEuI1c_6948</name>
</gene>
<dbReference type="STRING" id="298654.FraEuI1c_6948"/>
<dbReference type="Proteomes" id="UP000002484">
    <property type="component" value="Chromosome"/>
</dbReference>
<evidence type="ECO:0000256" key="5">
    <source>
        <dbReference type="ARBA" id="ARBA00022490"/>
    </source>
</evidence>
<evidence type="ECO:0000256" key="4">
    <source>
        <dbReference type="ARBA" id="ARBA00013346"/>
    </source>
</evidence>
<dbReference type="SUPFAM" id="SSF53335">
    <property type="entry name" value="S-adenosyl-L-methionine-dependent methyltransferases"/>
    <property type="match status" value="1"/>
</dbReference>